<gene>
    <name evidence="2" type="ORF">SZN_10318</name>
</gene>
<feature type="region of interest" description="Disordered" evidence="1">
    <location>
        <begin position="1"/>
        <end position="54"/>
    </location>
</feature>
<dbReference type="Proteomes" id="UP000004217">
    <property type="component" value="Unassembled WGS sequence"/>
</dbReference>
<reference evidence="2 3" key="1">
    <citation type="submission" date="2011-08" db="EMBL/GenBank/DDBJ databases">
        <authorList>
            <person name="Lin Y."/>
            <person name="Hao X."/>
            <person name="Johnstone L."/>
            <person name="Miller S.J."/>
            <person name="Wei G."/>
            <person name="Rensing C."/>
        </authorList>
    </citation>
    <scope>NUCLEOTIDE SEQUENCE [LARGE SCALE GENOMIC DNA]</scope>
    <source>
        <strain evidence="2 3">K42</strain>
    </source>
</reference>
<dbReference type="EMBL" id="AGBF01000022">
    <property type="protein sequence ID" value="EGX59927.1"/>
    <property type="molecule type" value="Genomic_DNA"/>
</dbReference>
<evidence type="ECO:0008006" key="4">
    <source>
        <dbReference type="Google" id="ProtNLM"/>
    </source>
</evidence>
<proteinExistence type="predicted"/>
<keyword evidence="3" id="KW-1185">Reference proteome</keyword>
<evidence type="ECO:0000313" key="2">
    <source>
        <dbReference type="EMBL" id="EGX59927.1"/>
    </source>
</evidence>
<dbReference type="AlphaFoldDB" id="G2G993"/>
<accession>G2G993</accession>
<feature type="compositionally biased region" description="Basic and acidic residues" evidence="1">
    <location>
        <begin position="42"/>
        <end position="54"/>
    </location>
</feature>
<organism evidence="2 3">
    <name type="scientific">Streptomyces zinciresistens K42</name>
    <dbReference type="NCBI Taxonomy" id="700597"/>
    <lineage>
        <taxon>Bacteria</taxon>
        <taxon>Bacillati</taxon>
        <taxon>Actinomycetota</taxon>
        <taxon>Actinomycetes</taxon>
        <taxon>Kitasatosporales</taxon>
        <taxon>Streptomycetaceae</taxon>
        <taxon>Streptomyces</taxon>
    </lineage>
</organism>
<sequence>MAKNKKQDRKQSPSERAQQQSQPSAMEPQAEQRITQVTPGDMARKGREKRFGHN</sequence>
<comment type="caution">
    <text evidence="2">The sequence shown here is derived from an EMBL/GenBank/DDBJ whole genome shotgun (WGS) entry which is preliminary data.</text>
</comment>
<name>G2G993_9ACTN</name>
<evidence type="ECO:0000313" key="3">
    <source>
        <dbReference type="Proteomes" id="UP000004217"/>
    </source>
</evidence>
<protein>
    <recommendedName>
        <fullName evidence="4">Small hydrophilic protein</fullName>
    </recommendedName>
</protein>
<dbReference type="PATRIC" id="fig|700597.3.peg.2010"/>
<evidence type="ECO:0000256" key="1">
    <source>
        <dbReference type="SAM" id="MobiDB-lite"/>
    </source>
</evidence>
<feature type="compositionally biased region" description="Polar residues" evidence="1">
    <location>
        <begin position="14"/>
        <end position="24"/>
    </location>
</feature>
<dbReference type="RefSeq" id="WP_007493970.1">
    <property type="nucleotide sequence ID" value="NZ_AGBF01000022.1"/>
</dbReference>